<dbReference type="Pfam" id="PF07883">
    <property type="entry name" value="Cupin_2"/>
    <property type="match status" value="1"/>
</dbReference>
<dbReference type="InterPro" id="IPR014710">
    <property type="entry name" value="RmlC-like_jellyroll"/>
</dbReference>
<dbReference type="InterPro" id="IPR011051">
    <property type="entry name" value="RmlC_Cupin_sf"/>
</dbReference>
<reference evidence="2 3" key="1">
    <citation type="submission" date="2018-11" db="EMBL/GenBank/DDBJ databases">
        <authorList>
            <person name="Huo Y."/>
        </authorList>
    </citation>
    <scope>NUCLEOTIDE SEQUENCE [LARGE SCALE GENOMIC DNA]</scope>
    <source>
        <strain evidence="2 3">DSM 30132</strain>
    </source>
</reference>
<dbReference type="SUPFAM" id="SSF51182">
    <property type="entry name" value="RmlC-like cupins"/>
    <property type="match status" value="1"/>
</dbReference>
<name>A0A3R9BGD5_9HYPH</name>
<dbReference type="InterPro" id="IPR013096">
    <property type="entry name" value="Cupin_2"/>
</dbReference>
<dbReference type="PANTHER" id="PTHR36440">
    <property type="entry name" value="PUTATIVE (AFU_ORTHOLOGUE AFUA_8G07350)-RELATED"/>
    <property type="match status" value="1"/>
</dbReference>
<dbReference type="PANTHER" id="PTHR36440:SF1">
    <property type="entry name" value="PUTATIVE (AFU_ORTHOLOGUE AFUA_8G07350)-RELATED"/>
    <property type="match status" value="1"/>
</dbReference>
<proteinExistence type="predicted"/>
<evidence type="ECO:0000313" key="2">
    <source>
        <dbReference type="EMBL" id="RSB64760.1"/>
    </source>
</evidence>
<organism evidence="2 3">
    <name type="scientific">Rhizobium pisi</name>
    <dbReference type="NCBI Taxonomy" id="574561"/>
    <lineage>
        <taxon>Bacteria</taxon>
        <taxon>Pseudomonadati</taxon>
        <taxon>Pseudomonadota</taxon>
        <taxon>Alphaproteobacteria</taxon>
        <taxon>Hyphomicrobiales</taxon>
        <taxon>Rhizobiaceae</taxon>
        <taxon>Rhizobium/Agrobacterium group</taxon>
        <taxon>Rhizobium</taxon>
    </lineage>
</organism>
<protein>
    <submittedName>
        <fullName evidence="2">Cupin domain-containing protein</fullName>
    </submittedName>
</protein>
<dbReference type="EMBL" id="RJJT01000025">
    <property type="protein sequence ID" value="RSB64760.1"/>
    <property type="molecule type" value="Genomic_DNA"/>
</dbReference>
<comment type="caution">
    <text evidence="2">The sequence shown here is derived from an EMBL/GenBank/DDBJ whole genome shotgun (WGS) entry which is preliminary data.</text>
</comment>
<gene>
    <name evidence="2" type="ORF">EFD55_27415</name>
</gene>
<dbReference type="AlphaFoldDB" id="A0A3R9BGD5"/>
<sequence>MEQSMSEKSAAIFSNPLDGVRVEAFGTNIIRMLGEASGAAMSIMEVILHPGDGTPLHLHEREDETFRVLSGTVGFWCGDKHQRLVSDGIAFLPRGIPHRIENVGDDEARLMVILTPGGFEQFFVEIASDSGEAPETIAERFGLRFL</sequence>
<dbReference type="InterPro" id="IPR053146">
    <property type="entry name" value="QDO-like"/>
</dbReference>
<feature type="domain" description="Cupin type-2" evidence="1">
    <location>
        <begin position="45"/>
        <end position="113"/>
    </location>
</feature>
<dbReference type="Proteomes" id="UP000277279">
    <property type="component" value="Unassembled WGS sequence"/>
</dbReference>
<dbReference type="Gene3D" id="2.60.120.10">
    <property type="entry name" value="Jelly Rolls"/>
    <property type="match status" value="1"/>
</dbReference>
<dbReference type="OrthoDB" id="9798709at2"/>
<accession>A0A3R9BGD5</accession>
<evidence type="ECO:0000259" key="1">
    <source>
        <dbReference type="Pfam" id="PF07883"/>
    </source>
</evidence>
<evidence type="ECO:0000313" key="3">
    <source>
        <dbReference type="Proteomes" id="UP000277279"/>
    </source>
</evidence>